<dbReference type="PANTHER" id="PTHR34612:SF6">
    <property type="entry name" value="GLYCOSIDE HYDROLASE 131 CATALYTIC N-TERMINAL DOMAIN-CONTAINING PROTEIN"/>
    <property type="match status" value="1"/>
</dbReference>
<dbReference type="Pfam" id="PF18271">
    <property type="entry name" value="GH131_N"/>
    <property type="match status" value="1"/>
</dbReference>
<feature type="region of interest" description="Disordered" evidence="2">
    <location>
        <begin position="253"/>
        <end position="287"/>
    </location>
</feature>
<sequence length="320" mass="34526">MVFLSKLVASLVAVSVASVKAGTILWDGSFTAYPNSSTFDQWSWGNQVGQYQWYIHGSQPTSRYLAVDSSYKNPAATKEARGLKMTIDSSALWNGQTMARTELIPQTKANLGTGTQYYHFSMMRSNTNPPNFQTEHQINFFESHALEFKIGVGGTTNLQWFAGGSSRWSTPWTAGTWYNFAYEINFSSNTAALWASTGGAALTKVTSNISVTVSTNSADWHLGVLRVQGSGVTSDFYFSGVYIESGSITTAIGSGVTTPEPTQPEPTSQEPTQEPTPTSTATGPAQTQWGQCGGIGYTGPVACAGSFKCVKLNDFYSQCQ</sequence>
<dbReference type="OrthoDB" id="120072at2759"/>
<dbReference type="EMBL" id="ML178821">
    <property type="protein sequence ID" value="TFL03221.1"/>
    <property type="molecule type" value="Genomic_DNA"/>
</dbReference>
<dbReference type="InterPro" id="IPR041524">
    <property type="entry name" value="GH131_N"/>
</dbReference>
<dbReference type="SUPFAM" id="SSF57180">
    <property type="entry name" value="Cellulose-binding domain"/>
    <property type="match status" value="1"/>
</dbReference>
<feature type="domain" description="CBM1" evidence="4">
    <location>
        <begin position="284"/>
        <end position="320"/>
    </location>
</feature>
<feature type="signal peptide" evidence="3">
    <location>
        <begin position="1"/>
        <end position="21"/>
    </location>
</feature>
<dbReference type="GO" id="GO:0005975">
    <property type="term" value="P:carbohydrate metabolic process"/>
    <property type="evidence" value="ECO:0007669"/>
    <property type="project" value="InterPro"/>
</dbReference>
<accession>A0A5C3QRR6</accession>
<gene>
    <name evidence="5" type="ORF">BDV98DRAFT_527801</name>
</gene>
<organism evidence="5 6">
    <name type="scientific">Pterulicium gracile</name>
    <dbReference type="NCBI Taxonomy" id="1884261"/>
    <lineage>
        <taxon>Eukaryota</taxon>
        <taxon>Fungi</taxon>
        <taxon>Dikarya</taxon>
        <taxon>Basidiomycota</taxon>
        <taxon>Agaricomycotina</taxon>
        <taxon>Agaricomycetes</taxon>
        <taxon>Agaricomycetidae</taxon>
        <taxon>Agaricales</taxon>
        <taxon>Pleurotineae</taxon>
        <taxon>Pterulaceae</taxon>
        <taxon>Pterulicium</taxon>
    </lineage>
</organism>
<dbReference type="Proteomes" id="UP000305067">
    <property type="component" value="Unassembled WGS sequence"/>
</dbReference>
<evidence type="ECO:0000256" key="1">
    <source>
        <dbReference type="ARBA" id="ARBA00022729"/>
    </source>
</evidence>
<dbReference type="InterPro" id="IPR035971">
    <property type="entry name" value="CBD_sf"/>
</dbReference>
<dbReference type="PANTHER" id="PTHR34612">
    <property type="entry name" value="GH131_N DOMAIN-CONTAINING PROTEIN"/>
    <property type="match status" value="1"/>
</dbReference>
<evidence type="ECO:0000313" key="6">
    <source>
        <dbReference type="Proteomes" id="UP000305067"/>
    </source>
</evidence>
<dbReference type="GO" id="GO:0030248">
    <property type="term" value="F:cellulose binding"/>
    <property type="evidence" value="ECO:0007669"/>
    <property type="project" value="InterPro"/>
</dbReference>
<dbReference type="PROSITE" id="PS51164">
    <property type="entry name" value="CBM1_2"/>
    <property type="match status" value="1"/>
</dbReference>
<dbReference type="STRING" id="1884261.A0A5C3QRR6"/>
<feature type="chain" id="PRO_5023042671" evidence="3">
    <location>
        <begin position="22"/>
        <end position="320"/>
    </location>
</feature>
<dbReference type="PROSITE" id="PS00562">
    <property type="entry name" value="CBM1_1"/>
    <property type="match status" value="1"/>
</dbReference>
<name>A0A5C3QRR6_9AGAR</name>
<evidence type="ECO:0000259" key="4">
    <source>
        <dbReference type="PROSITE" id="PS51164"/>
    </source>
</evidence>
<feature type="compositionally biased region" description="Low complexity" evidence="2">
    <location>
        <begin position="257"/>
        <end position="280"/>
    </location>
</feature>
<dbReference type="SMART" id="SM00236">
    <property type="entry name" value="fCBD"/>
    <property type="match status" value="1"/>
</dbReference>
<dbReference type="AlphaFoldDB" id="A0A5C3QRR6"/>
<dbReference type="Gene3D" id="2.60.120.1160">
    <property type="match status" value="1"/>
</dbReference>
<proteinExistence type="predicted"/>
<keyword evidence="6" id="KW-1185">Reference proteome</keyword>
<protein>
    <submittedName>
        <fullName evidence="5">Carbohydrate-binding module family 1 protein</fullName>
    </submittedName>
</protein>
<reference evidence="5 6" key="1">
    <citation type="journal article" date="2019" name="Nat. Ecol. Evol.">
        <title>Megaphylogeny resolves global patterns of mushroom evolution.</title>
        <authorList>
            <person name="Varga T."/>
            <person name="Krizsan K."/>
            <person name="Foldi C."/>
            <person name="Dima B."/>
            <person name="Sanchez-Garcia M."/>
            <person name="Sanchez-Ramirez S."/>
            <person name="Szollosi G.J."/>
            <person name="Szarkandi J.G."/>
            <person name="Papp V."/>
            <person name="Albert L."/>
            <person name="Andreopoulos W."/>
            <person name="Angelini C."/>
            <person name="Antonin V."/>
            <person name="Barry K.W."/>
            <person name="Bougher N.L."/>
            <person name="Buchanan P."/>
            <person name="Buyck B."/>
            <person name="Bense V."/>
            <person name="Catcheside P."/>
            <person name="Chovatia M."/>
            <person name="Cooper J."/>
            <person name="Damon W."/>
            <person name="Desjardin D."/>
            <person name="Finy P."/>
            <person name="Geml J."/>
            <person name="Haridas S."/>
            <person name="Hughes K."/>
            <person name="Justo A."/>
            <person name="Karasinski D."/>
            <person name="Kautmanova I."/>
            <person name="Kiss B."/>
            <person name="Kocsube S."/>
            <person name="Kotiranta H."/>
            <person name="LaButti K.M."/>
            <person name="Lechner B.E."/>
            <person name="Liimatainen K."/>
            <person name="Lipzen A."/>
            <person name="Lukacs Z."/>
            <person name="Mihaltcheva S."/>
            <person name="Morgado L.N."/>
            <person name="Niskanen T."/>
            <person name="Noordeloos M.E."/>
            <person name="Ohm R.A."/>
            <person name="Ortiz-Santana B."/>
            <person name="Ovrebo C."/>
            <person name="Racz N."/>
            <person name="Riley R."/>
            <person name="Savchenko A."/>
            <person name="Shiryaev A."/>
            <person name="Soop K."/>
            <person name="Spirin V."/>
            <person name="Szebenyi C."/>
            <person name="Tomsovsky M."/>
            <person name="Tulloss R.E."/>
            <person name="Uehling J."/>
            <person name="Grigoriev I.V."/>
            <person name="Vagvolgyi C."/>
            <person name="Papp T."/>
            <person name="Martin F.M."/>
            <person name="Miettinen O."/>
            <person name="Hibbett D.S."/>
            <person name="Nagy L.G."/>
        </authorList>
    </citation>
    <scope>NUCLEOTIDE SEQUENCE [LARGE SCALE GENOMIC DNA]</scope>
    <source>
        <strain evidence="5 6">CBS 309.79</strain>
    </source>
</reference>
<evidence type="ECO:0000313" key="5">
    <source>
        <dbReference type="EMBL" id="TFL03221.1"/>
    </source>
</evidence>
<dbReference type="InterPro" id="IPR000254">
    <property type="entry name" value="CBD"/>
</dbReference>
<keyword evidence="1 3" id="KW-0732">Signal</keyword>
<dbReference type="GO" id="GO:0005576">
    <property type="term" value="C:extracellular region"/>
    <property type="evidence" value="ECO:0007669"/>
    <property type="project" value="InterPro"/>
</dbReference>
<dbReference type="Pfam" id="PF00734">
    <property type="entry name" value="CBM_1"/>
    <property type="match status" value="1"/>
</dbReference>
<evidence type="ECO:0000256" key="2">
    <source>
        <dbReference type="SAM" id="MobiDB-lite"/>
    </source>
</evidence>
<evidence type="ECO:0000256" key="3">
    <source>
        <dbReference type="SAM" id="SignalP"/>
    </source>
</evidence>